<dbReference type="Gene3D" id="1.20.120.340">
    <property type="entry name" value="Flagellar protein FliS"/>
    <property type="match status" value="1"/>
</dbReference>
<comment type="subcellular location">
    <subcellularLocation>
        <location evidence="1 6">Cytoplasm</location>
        <location evidence="1 6">Cytosol</location>
    </subcellularLocation>
</comment>
<dbReference type="STRING" id="279058.LT85_1144"/>
<organism evidence="7 8">
    <name type="scientific">Collimonas arenae</name>
    <dbReference type="NCBI Taxonomy" id="279058"/>
    <lineage>
        <taxon>Bacteria</taxon>
        <taxon>Pseudomonadati</taxon>
        <taxon>Pseudomonadota</taxon>
        <taxon>Betaproteobacteria</taxon>
        <taxon>Burkholderiales</taxon>
        <taxon>Oxalobacteraceae</taxon>
        <taxon>Collimonas</taxon>
    </lineage>
</organism>
<evidence type="ECO:0000256" key="5">
    <source>
        <dbReference type="ARBA" id="ARBA00023186"/>
    </source>
</evidence>
<evidence type="ECO:0000256" key="3">
    <source>
        <dbReference type="ARBA" id="ARBA00022490"/>
    </source>
</evidence>
<dbReference type="GO" id="GO:0071973">
    <property type="term" value="P:bacterial-type flagellum-dependent cell motility"/>
    <property type="evidence" value="ECO:0007669"/>
    <property type="project" value="TreeGrafter"/>
</dbReference>
<dbReference type="Pfam" id="PF02561">
    <property type="entry name" value="FliS"/>
    <property type="match status" value="1"/>
</dbReference>
<dbReference type="NCBIfam" id="TIGR00208">
    <property type="entry name" value="fliS"/>
    <property type="match status" value="1"/>
</dbReference>
<dbReference type="InterPro" id="IPR003713">
    <property type="entry name" value="FliS"/>
</dbReference>
<dbReference type="HOGENOM" id="CLU_080373_1_0_4"/>
<evidence type="ECO:0000256" key="2">
    <source>
        <dbReference type="ARBA" id="ARBA00008787"/>
    </source>
</evidence>
<evidence type="ECO:0000313" key="7">
    <source>
        <dbReference type="EMBL" id="AIY40302.1"/>
    </source>
</evidence>
<gene>
    <name evidence="7" type="primary">fliS</name>
    <name evidence="7" type="ORF">LT85_1144</name>
</gene>
<dbReference type="OrthoDB" id="9792010at2"/>
<keyword evidence="3 6" id="KW-0963">Cytoplasm</keyword>
<dbReference type="GO" id="GO:0005829">
    <property type="term" value="C:cytosol"/>
    <property type="evidence" value="ECO:0007669"/>
    <property type="project" value="UniProtKB-SubCell"/>
</dbReference>
<evidence type="ECO:0000256" key="1">
    <source>
        <dbReference type="ARBA" id="ARBA00004514"/>
    </source>
</evidence>
<keyword evidence="7" id="KW-0282">Flagellum</keyword>
<evidence type="ECO:0000256" key="4">
    <source>
        <dbReference type="ARBA" id="ARBA00022795"/>
    </source>
</evidence>
<keyword evidence="4 6" id="KW-1005">Bacterial flagellum biogenesis</keyword>
<dbReference type="CDD" id="cd16098">
    <property type="entry name" value="FliS"/>
    <property type="match status" value="1"/>
</dbReference>
<name>A0A0A1FBU7_9BURK</name>
<keyword evidence="7" id="KW-0969">Cilium</keyword>
<proteinExistence type="inferred from homology"/>
<dbReference type="SUPFAM" id="SSF101116">
    <property type="entry name" value="Flagellar export chaperone FliS"/>
    <property type="match status" value="1"/>
</dbReference>
<reference evidence="8" key="1">
    <citation type="journal article" date="2014" name="Soil Biol. Biochem.">
        <title>Structure and function of bacterial communities in ageing soils: Insights from the Mendocino ecological staircase.</title>
        <authorList>
            <person name="Uroz S."/>
            <person name="Tech J.J."/>
            <person name="Sawaya N.A."/>
            <person name="Frey-Klett P."/>
            <person name="Leveau J.H.J."/>
        </authorList>
    </citation>
    <scope>NUCLEOTIDE SEQUENCE [LARGE SCALE GENOMIC DNA]</scope>
    <source>
        <strain evidence="8">Cal35</strain>
    </source>
</reference>
<dbReference type="AlphaFoldDB" id="A0A0A1FBU7"/>
<dbReference type="PANTHER" id="PTHR34773:SF1">
    <property type="entry name" value="FLAGELLAR SECRETION CHAPERONE FLIS"/>
    <property type="match status" value="1"/>
</dbReference>
<dbReference type="Proteomes" id="UP000030302">
    <property type="component" value="Chromosome"/>
</dbReference>
<keyword evidence="7" id="KW-0966">Cell projection</keyword>
<keyword evidence="8" id="KW-1185">Reference proteome</keyword>
<dbReference type="PIRSF" id="PIRSF039090">
    <property type="entry name" value="Flis"/>
    <property type="match status" value="1"/>
</dbReference>
<dbReference type="RefSeq" id="WP_052134749.1">
    <property type="nucleotide sequence ID" value="NZ_CP009962.1"/>
</dbReference>
<dbReference type="GO" id="GO:0044780">
    <property type="term" value="P:bacterial-type flagellum assembly"/>
    <property type="evidence" value="ECO:0007669"/>
    <property type="project" value="InterPro"/>
</dbReference>
<evidence type="ECO:0000313" key="8">
    <source>
        <dbReference type="Proteomes" id="UP000030302"/>
    </source>
</evidence>
<dbReference type="EMBL" id="CP009962">
    <property type="protein sequence ID" value="AIY40302.1"/>
    <property type="molecule type" value="Genomic_DNA"/>
</dbReference>
<keyword evidence="5" id="KW-0143">Chaperone</keyword>
<dbReference type="InterPro" id="IPR036584">
    <property type="entry name" value="FliS_sf"/>
</dbReference>
<evidence type="ECO:0000256" key="6">
    <source>
        <dbReference type="PIRNR" id="PIRNR039090"/>
    </source>
</evidence>
<protein>
    <recommendedName>
        <fullName evidence="6">Flagellar secretion chaperone FliS</fullName>
    </recommendedName>
</protein>
<accession>A0A0A1FBU7</accession>
<comment type="similarity">
    <text evidence="2 6">Belongs to the FliS family.</text>
</comment>
<sequence>MYTSSAPNPIVNPGARAYARIGIESAVLSASPQQLVTMLFDGAKTAISMARHHMAVGEVVAKGNAISKAVSIIDSGLKASLDPEAGGAAGVELAANLSALYDYINQRLLLANLHNDPAMLDEADRLLENIASAWREINGAPSSNQPAASFADANLSAKG</sequence>
<dbReference type="KEGG" id="care:LT85_1144"/>
<dbReference type="PANTHER" id="PTHR34773">
    <property type="entry name" value="FLAGELLAR SECRETION CHAPERONE FLIS"/>
    <property type="match status" value="1"/>
</dbReference>